<evidence type="ECO:0000313" key="3">
    <source>
        <dbReference type="EMBL" id="KAJ8021277.1"/>
    </source>
</evidence>
<sequence>MASAERGTAALFGKFKTDVADQFRRDDAVKVAMCVGLTPAKQGDIKSAKAPGLALLNYLHEDDVITEDDIHKLCDALTHCHLKRTARIATEEFEKYKNKREREAGREPRSADDDTDAGPTSYDSGTLKSILQDELTRHECFELAIYFSLPDRLVNAVQESPVYVKELVETLENRTIIREGNISALLIALKDRGLLRVVNKIKEAFKHVVTCDDEGQAAIQDDGSGDSGRSQQCVCGGSSFEELKYNNELVALLCQNENCYGKWLVTPSSSATEAVTMKHSNQSLSYKPPGRLDLKNMKYEDVTDIKDLKPGDHIVFRRSIFYDHHAILVSITESLKLEVINWTSGSVSSWLSSLVMSNSDSSISIRKEVKDFPRGGVKRVVYKTEDPAELVLARAFKMWQDSGNSYSLSENNCESLATYCKSGVFYSVQGQLLNKYRPFVQKVMNSVAR</sequence>
<dbReference type="PANTHER" id="PTHR46137">
    <property type="entry name" value="OS05G0310600 PROTEIN"/>
    <property type="match status" value="1"/>
</dbReference>
<dbReference type="InterPro" id="IPR007053">
    <property type="entry name" value="LRAT_dom"/>
</dbReference>
<dbReference type="PANTHER" id="PTHR46137:SF3">
    <property type="entry name" value="OS05G0310600 PROTEIN"/>
    <property type="match status" value="1"/>
</dbReference>
<comment type="caution">
    <text evidence="3">The sequence shown here is derived from an EMBL/GenBank/DDBJ whole genome shotgun (WGS) entry which is preliminary data.</text>
</comment>
<organism evidence="3 4">
    <name type="scientific">Holothuria leucospilota</name>
    <name type="common">Black long sea cucumber</name>
    <name type="synonym">Mertensiothuria leucospilota</name>
    <dbReference type="NCBI Taxonomy" id="206669"/>
    <lineage>
        <taxon>Eukaryota</taxon>
        <taxon>Metazoa</taxon>
        <taxon>Echinodermata</taxon>
        <taxon>Eleutherozoa</taxon>
        <taxon>Echinozoa</taxon>
        <taxon>Holothuroidea</taxon>
        <taxon>Aspidochirotacea</taxon>
        <taxon>Aspidochirotida</taxon>
        <taxon>Holothuriidae</taxon>
        <taxon>Holothuria</taxon>
    </lineage>
</organism>
<reference evidence="3" key="1">
    <citation type="submission" date="2021-10" db="EMBL/GenBank/DDBJ databases">
        <title>Tropical sea cucumber genome reveals ecological adaptation and Cuvierian tubules defense mechanism.</title>
        <authorList>
            <person name="Chen T."/>
        </authorList>
    </citation>
    <scope>NUCLEOTIDE SEQUENCE</scope>
    <source>
        <strain evidence="3">Nanhai2018</strain>
        <tissue evidence="3">Muscle</tissue>
    </source>
</reference>
<dbReference type="Pfam" id="PF04970">
    <property type="entry name" value="LRAT"/>
    <property type="match status" value="1"/>
</dbReference>
<evidence type="ECO:0000256" key="1">
    <source>
        <dbReference type="SAM" id="MobiDB-lite"/>
    </source>
</evidence>
<accession>A0A9Q0YEC6</accession>
<dbReference type="Gene3D" id="3.90.1720.10">
    <property type="entry name" value="endopeptidase domain like (from Nostoc punctiforme)"/>
    <property type="match status" value="1"/>
</dbReference>
<evidence type="ECO:0000259" key="2">
    <source>
        <dbReference type="PROSITE" id="PS51934"/>
    </source>
</evidence>
<name>A0A9Q0YEC6_HOLLE</name>
<gene>
    <name evidence="3" type="ORF">HOLleu_38429</name>
</gene>
<feature type="compositionally biased region" description="Basic and acidic residues" evidence="1">
    <location>
        <begin position="97"/>
        <end position="112"/>
    </location>
</feature>
<protein>
    <recommendedName>
        <fullName evidence="2">LRAT domain-containing protein</fullName>
    </recommendedName>
</protein>
<dbReference type="PROSITE" id="PS51934">
    <property type="entry name" value="LRAT"/>
    <property type="match status" value="1"/>
</dbReference>
<dbReference type="OrthoDB" id="6132700at2759"/>
<evidence type="ECO:0000313" key="4">
    <source>
        <dbReference type="Proteomes" id="UP001152320"/>
    </source>
</evidence>
<proteinExistence type="predicted"/>
<dbReference type="EMBL" id="JAIZAY010000021">
    <property type="protein sequence ID" value="KAJ8021277.1"/>
    <property type="molecule type" value="Genomic_DNA"/>
</dbReference>
<dbReference type="Proteomes" id="UP001152320">
    <property type="component" value="Chromosome 21"/>
</dbReference>
<dbReference type="AlphaFoldDB" id="A0A9Q0YEC6"/>
<keyword evidence="4" id="KW-1185">Reference proteome</keyword>
<feature type="region of interest" description="Disordered" evidence="1">
    <location>
        <begin position="97"/>
        <end position="123"/>
    </location>
</feature>
<feature type="domain" description="LRAT" evidence="2">
    <location>
        <begin position="314"/>
        <end position="429"/>
    </location>
</feature>